<feature type="region of interest" description="Disordered" evidence="1">
    <location>
        <begin position="67"/>
        <end position="96"/>
    </location>
</feature>
<protein>
    <submittedName>
        <fullName evidence="2">Uncharacterized protein</fullName>
    </submittedName>
</protein>
<reference evidence="3" key="1">
    <citation type="submission" date="2009-05" db="EMBL/GenBank/DDBJ databases">
        <title>The genome sequence of Ajellomyces capsulatus strain H143.</title>
        <authorList>
            <person name="Champion M."/>
            <person name="Cuomo C.A."/>
            <person name="Ma L.-J."/>
            <person name="Henn M.R."/>
            <person name="Sil A."/>
            <person name="Goldman B."/>
            <person name="Young S.K."/>
            <person name="Kodira C.D."/>
            <person name="Zeng Q."/>
            <person name="Koehrsen M."/>
            <person name="Alvarado L."/>
            <person name="Berlin A.M."/>
            <person name="Borenstein D."/>
            <person name="Chen Z."/>
            <person name="Engels R."/>
            <person name="Freedman E."/>
            <person name="Gellesch M."/>
            <person name="Goldberg J."/>
            <person name="Griggs A."/>
            <person name="Gujja S."/>
            <person name="Heiman D.I."/>
            <person name="Hepburn T.A."/>
            <person name="Howarth C."/>
            <person name="Jen D."/>
            <person name="Larson L."/>
            <person name="Lewis B."/>
            <person name="Mehta T."/>
            <person name="Park D."/>
            <person name="Pearson M."/>
            <person name="Roberts A."/>
            <person name="Saif S."/>
            <person name="Shea T.D."/>
            <person name="Shenoy N."/>
            <person name="Sisk P."/>
            <person name="Stolte C."/>
            <person name="Sykes S."/>
            <person name="Walk T."/>
            <person name="White J."/>
            <person name="Yandava C."/>
            <person name="Klein B."/>
            <person name="McEwen J.G."/>
            <person name="Puccia R."/>
            <person name="Goldman G.H."/>
            <person name="Felipe M.S."/>
            <person name="Nino-Vega G."/>
            <person name="San-Blas G."/>
            <person name="Taylor J.W."/>
            <person name="Mendoza L."/>
            <person name="Galagan J.E."/>
            <person name="Nusbaum C."/>
            <person name="Birren B.W."/>
        </authorList>
    </citation>
    <scope>NUCLEOTIDE SEQUENCE [LARGE SCALE GENOMIC DNA]</scope>
    <source>
        <strain evidence="3">H143</strain>
    </source>
</reference>
<evidence type="ECO:0000313" key="2">
    <source>
        <dbReference type="EMBL" id="EER43987.1"/>
    </source>
</evidence>
<dbReference type="EMBL" id="GG692420">
    <property type="protein sequence ID" value="EER43987.1"/>
    <property type="molecule type" value="Genomic_DNA"/>
</dbReference>
<evidence type="ECO:0000313" key="3">
    <source>
        <dbReference type="Proteomes" id="UP000002624"/>
    </source>
</evidence>
<dbReference type="Proteomes" id="UP000002624">
    <property type="component" value="Unassembled WGS sequence"/>
</dbReference>
<name>C6H6G6_AJECH</name>
<dbReference type="VEuPathDB" id="FungiDB:HCDG_02017"/>
<gene>
    <name evidence="2" type="ORF">HCDG_02017</name>
</gene>
<dbReference type="AlphaFoldDB" id="C6H6G6"/>
<dbReference type="HOGENOM" id="CLU_1510178_0_0_1"/>
<proteinExistence type="predicted"/>
<sequence length="178" mass="18979">MAKKSTQGVVVPSTVLAWFTTGMVAAGIGQRAGCRKTLSRSRLRGAIPSQPLSALMFRWASWFTKHGRSTGTQQRREGAGAGKPRSSRGHNLSESSSTFQFPPLIASGYLFTPTAVSQRTVLVLNPDSDSRYATRKLKGTGAEDDASCILSGAVFWRHRGASWASGAQGSHGLALRAL</sequence>
<organism evidence="2 3">
    <name type="scientific">Ajellomyces capsulatus (strain H143)</name>
    <name type="common">Darling's disease fungus</name>
    <name type="synonym">Histoplasma capsulatum</name>
    <dbReference type="NCBI Taxonomy" id="544712"/>
    <lineage>
        <taxon>Eukaryota</taxon>
        <taxon>Fungi</taxon>
        <taxon>Dikarya</taxon>
        <taxon>Ascomycota</taxon>
        <taxon>Pezizomycotina</taxon>
        <taxon>Eurotiomycetes</taxon>
        <taxon>Eurotiomycetidae</taxon>
        <taxon>Onygenales</taxon>
        <taxon>Ajellomycetaceae</taxon>
        <taxon>Histoplasma</taxon>
    </lineage>
</organism>
<evidence type="ECO:0000256" key="1">
    <source>
        <dbReference type="SAM" id="MobiDB-lite"/>
    </source>
</evidence>
<accession>C6H6G6</accession>